<dbReference type="OrthoDB" id="6356248at2759"/>
<feature type="transmembrane region" description="Helical" evidence="7">
    <location>
        <begin position="45"/>
        <end position="68"/>
    </location>
</feature>
<comment type="similarity">
    <text evidence="2 7">Belongs to the XK family.</text>
</comment>
<protein>
    <recommendedName>
        <fullName evidence="7">XK-related protein</fullName>
    </recommendedName>
</protein>
<feature type="transmembrane region" description="Helical" evidence="7">
    <location>
        <begin position="80"/>
        <end position="98"/>
    </location>
</feature>
<feature type="transmembrane region" description="Helical" evidence="7">
    <location>
        <begin position="12"/>
        <end position="33"/>
    </location>
</feature>
<reference evidence="9" key="1">
    <citation type="submission" date="2018-11" db="EMBL/GenBank/DDBJ databases">
        <authorList>
            <person name="Alioto T."/>
            <person name="Alioto T."/>
        </authorList>
    </citation>
    <scope>NUCLEOTIDE SEQUENCE</scope>
</reference>
<evidence type="ECO:0000313" key="9">
    <source>
        <dbReference type="EMBL" id="VDI16932.1"/>
    </source>
</evidence>
<feature type="transmembrane region" description="Helical" evidence="7">
    <location>
        <begin position="214"/>
        <end position="237"/>
    </location>
</feature>
<feature type="transmembrane region" description="Helical" evidence="7">
    <location>
        <begin position="308"/>
        <end position="327"/>
    </location>
</feature>
<evidence type="ECO:0000256" key="3">
    <source>
        <dbReference type="ARBA" id="ARBA00022475"/>
    </source>
</evidence>
<feature type="transmembrane region" description="Helical" evidence="7">
    <location>
        <begin position="118"/>
        <end position="140"/>
    </location>
</feature>
<evidence type="ECO:0000256" key="5">
    <source>
        <dbReference type="ARBA" id="ARBA00022989"/>
    </source>
</evidence>
<keyword evidence="10" id="KW-1185">Reference proteome</keyword>
<evidence type="ECO:0000313" key="10">
    <source>
        <dbReference type="Proteomes" id="UP000596742"/>
    </source>
</evidence>
<evidence type="ECO:0000256" key="7">
    <source>
        <dbReference type="RuleBase" id="RU910716"/>
    </source>
</evidence>
<name>A0A8B6DBM4_MYTGA</name>
<dbReference type="InterPro" id="IPR018629">
    <property type="entry name" value="XK-rel"/>
</dbReference>
<organism evidence="9 10">
    <name type="scientific">Mytilus galloprovincialis</name>
    <name type="common">Mediterranean mussel</name>
    <dbReference type="NCBI Taxonomy" id="29158"/>
    <lineage>
        <taxon>Eukaryota</taxon>
        <taxon>Metazoa</taxon>
        <taxon>Spiralia</taxon>
        <taxon>Lophotrochozoa</taxon>
        <taxon>Mollusca</taxon>
        <taxon>Bivalvia</taxon>
        <taxon>Autobranchia</taxon>
        <taxon>Pteriomorphia</taxon>
        <taxon>Mytilida</taxon>
        <taxon>Mytiloidea</taxon>
        <taxon>Mytilidae</taxon>
        <taxon>Mytilinae</taxon>
        <taxon>Mytilus</taxon>
    </lineage>
</organism>
<evidence type="ECO:0000256" key="1">
    <source>
        <dbReference type="ARBA" id="ARBA00004651"/>
    </source>
</evidence>
<keyword evidence="6 7" id="KW-0472">Membrane</keyword>
<feature type="region of interest" description="Disordered" evidence="8">
    <location>
        <begin position="436"/>
        <end position="480"/>
    </location>
</feature>
<feature type="compositionally biased region" description="Polar residues" evidence="8">
    <location>
        <begin position="457"/>
        <end position="480"/>
    </location>
</feature>
<feature type="region of interest" description="Disordered" evidence="8">
    <location>
        <begin position="407"/>
        <end position="426"/>
    </location>
</feature>
<dbReference type="PANTHER" id="PTHR16024:SF4">
    <property type="entry name" value="XK-RELATED PROTEIN"/>
    <property type="match status" value="1"/>
</dbReference>
<comment type="subcellular location">
    <subcellularLocation>
        <location evidence="1">Cell membrane</location>
        <topology evidence="1">Multi-pass membrane protein</topology>
    </subcellularLocation>
    <subcellularLocation>
        <location evidence="7">Membrane</location>
        <topology evidence="7">Multi-pass membrane protein</topology>
    </subcellularLocation>
</comment>
<keyword evidence="5 7" id="KW-1133">Transmembrane helix</keyword>
<dbReference type="InterPro" id="IPR050895">
    <property type="entry name" value="XK-related_scramblase"/>
</dbReference>
<dbReference type="EMBL" id="UYJE01003141">
    <property type="protein sequence ID" value="VDI16932.1"/>
    <property type="molecule type" value="Genomic_DNA"/>
</dbReference>
<gene>
    <name evidence="9" type="ORF">MGAL_10B050731</name>
</gene>
<accession>A0A8B6DBM4</accession>
<evidence type="ECO:0000256" key="6">
    <source>
        <dbReference type="ARBA" id="ARBA00023136"/>
    </source>
</evidence>
<proteinExistence type="inferred from homology"/>
<dbReference type="Pfam" id="PF09815">
    <property type="entry name" value="XK-related"/>
    <property type="match status" value="1"/>
</dbReference>
<evidence type="ECO:0000256" key="2">
    <source>
        <dbReference type="ARBA" id="ARBA00008789"/>
    </source>
</evidence>
<sequence>MASTCLTLCFGIYLVFSLLLHIGEVVLNAMFVIHLYDDSTKRTWFTIMLGLMLLPMVTVQLVSALLLLHKRGEHLTTFQAFGTAMLHVFQLGFVWRHIRLITEDEIKWKKRDLADLCILRLFYTFSASLPIFGMQVYLIVKYNSFDWLIISATTVTMCAIAWALASYRRQNEADIAEGTVLTFPGTIFRLIWRFGEIISRILSLIVFASLYKSWIFLVILLHWLTMMVCIFTSVFGFFELVGVSRVHRFFLSTLIAYIYIFCYINFNSQRTQWRYITFYTIMFLENAVLLIVWYLSAVEDNSLRTYTIIFIACITFVIGIVSMIMYYRFFHIPTKKLFSDGKDNVCVQDSCINCKLSLCNKHSKYFQRPFSAGWVSQYQKALYQGNYYKNMQDSLLDSMSEWEEISSSSDSASESRNHSKREKSVTFHSAGTYSHKRFLPKSGLSDSDSDSTSMTSRQNINQSSSDSEVSDTVNPLSCENTSQTQLLTDSWEKLIEGKDNITNENVQNLQSFRPISAQNLEDWYSDGYSTDHSSSDFQLPITVLAKLNKCRISVASDSTQCTMCKHLKINRKRPKTYSRSSQEKIIEENYDLESNTIVLETPRSAAWYNCSESGDSAFPQETISTTCPSNIESDEDGISETSFEMII</sequence>
<feature type="transmembrane region" description="Helical" evidence="7">
    <location>
        <begin position="147"/>
        <end position="167"/>
    </location>
</feature>
<evidence type="ECO:0000256" key="8">
    <source>
        <dbReference type="SAM" id="MobiDB-lite"/>
    </source>
</evidence>
<dbReference type="PANTHER" id="PTHR16024">
    <property type="entry name" value="XK-RELATED PROTEIN"/>
    <property type="match status" value="1"/>
</dbReference>
<evidence type="ECO:0000256" key="4">
    <source>
        <dbReference type="ARBA" id="ARBA00022692"/>
    </source>
</evidence>
<comment type="caution">
    <text evidence="9">The sequence shown here is derived from an EMBL/GenBank/DDBJ whole genome shotgun (WGS) entry which is preliminary data.</text>
</comment>
<dbReference type="GO" id="GO:0005886">
    <property type="term" value="C:plasma membrane"/>
    <property type="evidence" value="ECO:0007669"/>
    <property type="project" value="UniProtKB-SubCell"/>
</dbReference>
<keyword evidence="3" id="KW-1003">Cell membrane</keyword>
<dbReference type="Proteomes" id="UP000596742">
    <property type="component" value="Unassembled WGS sequence"/>
</dbReference>
<dbReference type="AlphaFoldDB" id="A0A8B6DBM4"/>
<feature type="transmembrane region" description="Helical" evidence="7">
    <location>
        <begin position="249"/>
        <end position="266"/>
    </location>
</feature>
<feature type="transmembrane region" description="Helical" evidence="7">
    <location>
        <begin position="278"/>
        <end position="296"/>
    </location>
</feature>
<keyword evidence="4 7" id="KW-0812">Transmembrane</keyword>
<feature type="compositionally biased region" description="Basic and acidic residues" evidence="8">
    <location>
        <begin position="413"/>
        <end position="425"/>
    </location>
</feature>